<accession>A0ABQ2DEN7</accession>
<evidence type="ECO:0000313" key="2">
    <source>
        <dbReference type="Proteomes" id="UP000632222"/>
    </source>
</evidence>
<sequence length="53" mass="6214">MQKANFWAEESQVQDTSPTEDVNIFCFTGFRFIFEGELRHPQAFESELALELE</sequence>
<protein>
    <submittedName>
        <fullName evidence="1">Uncharacterized protein</fullName>
    </submittedName>
</protein>
<dbReference type="EMBL" id="BMOD01000031">
    <property type="protein sequence ID" value="GGJ54883.1"/>
    <property type="molecule type" value="Genomic_DNA"/>
</dbReference>
<keyword evidence="2" id="KW-1185">Reference proteome</keyword>
<gene>
    <name evidence="1" type="ORF">GCM10008938_46190</name>
</gene>
<dbReference type="Proteomes" id="UP000632222">
    <property type="component" value="Unassembled WGS sequence"/>
</dbReference>
<organism evidence="1 2">
    <name type="scientific">Deinococcus roseus</name>
    <dbReference type="NCBI Taxonomy" id="392414"/>
    <lineage>
        <taxon>Bacteria</taxon>
        <taxon>Thermotogati</taxon>
        <taxon>Deinococcota</taxon>
        <taxon>Deinococci</taxon>
        <taxon>Deinococcales</taxon>
        <taxon>Deinococcaceae</taxon>
        <taxon>Deinococcus</taxon>
    </lineage>
</organism>
<name>A0ABQ2DEN7_9DEIO</name>
<reference evidence="2" key="1">
    <citation type="journal article" date="2019" name="Int. J. Syst. Evol. Microbiol.">
        <title>The Global Catalogue of Microorganisms (GCM) 10K type strain sequencing project: providing services to taxonomists for standard genome sequencing and annotation.</title>
        <authorList>
            <consortium name="The Broad Institute Genomics Platform"/>
            <consortium name="The Broad Institute Genome Sequencing Center for Infectious Disease"/>
            <person name="Wu L."/>
            <person name="Ma J."/>
        </authorList>
    </citation>
    <scope>NUCLEOTIDE SEQUENCE [LARGE SCALE GENOMIC DNA]</scope>
    <source>
        <strain evidence="2">JCM 14370</strain>
    </source>
</reference>
<comment type="caution">
    <text evidence="1">The sequence shown here is derived from an EMBL/GenBank/DDBJ whole genome shotgun (WGS) entry which is preliminary data.</text>
</comment>
<evidence type="ECO:0000313" key="1">
    <source>
        <dbReference type="EMBL" id="GGJ54883.1"/>
    </source>
</evidence>
<proteinExistence type="predicted"/>